<dbReference type="Proteomes" id="UP000826014">
    <property type="component" value="Chromosome"/>
</dbReference>
<protein>
    <recommendedName>
        <fullName evidence="3">Sulfotransferase domain-containing protein</fullName>
    </recommendedName>
</protein>
<reference evidence="1 2" key="1">
    <citation type="journal article" date="2022" name="bioRxiv">
        <title>Ecology and evolution of chlamydial symbionts of arthropods.</title>
        <authorList>
            <person name="Halter T."/>
            <person name="Koestlbacher S."/>
            <person name="Collingro A."/>
            <person name="Sixt B.S."/>
            <person name="Toenshoff E.R."/>
            <person name="Hendrickx F."/>
            <person name="Kostanjsek R."/>
            <person name="Horn M."/>
        </authorList>
    </citation>
    <scope>NUCLEOTIDE SEQUENCE [LARGE SCALE GENOMIC DNA]</scope>
    <source>
        <strain evidence="1">W744xW776</strain>
    </source>
</reference>
<evidence type="ECO:0000313" key="1">
    <source>
        <dbReference type="EMBL" id="QYF48181.1"/>
    </source>
</evidence>
<evidence type="ECO:0008006" key="3">
    <source>
        <dbReference type="Google" id="ProtNLM"/>
    </source>
</evidence>
<dbReference type="Gene3D" id="3.40.50.300">
    <property type="entry name" value="P-loop containing nucleotide triphosphate hydrolases"/>
    <property type="match status" value="1"/>
</dbReference>
<dbReference type="SUPFAM" id="SSF52540">
    <property type="entry name" value="P-loop containing nucleoside triphosphate hydrolases"/>
    <property type="match status" value="1"/>
</dbReference>
<dbReference type="EMBL" id="CP075587">
    <property type="protein sequence ID" value="QYF48181.1"/>
    <property type="molecule type" value="Genomic_DNA"/>
</dbReference>
<keyword evidence="2" id="KW-1185">Reference proteome</keyword>
<organism evidence="1 2">
    <name type="scientific">Candidatus Rhabdochlamydia oedothoracis</name>
    <dbReference type="NCBI Taxonomy" id="2720720"/>
    <lineage>
        <taxon>Bacteria</taxon>
        <taxon>Pseudomonadati</taxon>
        <taxon>Chlamydiota</taxon>
        <taxon>Chlamydiia</taxon>
        <taxon>Parachlamydiales</taxon>
        <taxon>Candidatus Rhabdochlamydiaceae</taxon>
        <taxon>Candidatus Rhabdochlamydia</taxon>
    </lineage>
</organism>
<name>A0ABX8UZX7_9BACT</name>
<evidence type="ECO:0000313" key="2">
    <source>
        <dbReference type="Proteomes" id="UP000826014"/>
    </source>
</evidence>
<dbReference type="InterPro" id="IPR027417">
    <property type="entry name" value="P-loop_NTPase"/>
</dbReference>
<accession>A0ABX8UZX7</accession>
<dbReference type="RefSeq" id="WP_220017693.1">
    <property type="nucleotide sequence ID" value="NZ_CP075587.1"/>
</dbReference>
<proteinExistence type="predicted"/>
<gene>
    <name evidence="1" type="ORF">RHABOEDO_000292</name>
</gene>
<sequence>MVKRILTILIFFSISCYADFSYDLAILTIPKSGTHLLEKSLGLITRQEFKLGQTVLINGKLVLFNHLWPEMNSVIYNQNKFKVILFRDPRDALISQMFWMEKQKTWPGATKNQIDAFLSMPEYEKINFLIDIPVGMFYYFNLCSELLDDSQVIAFRFEDLVGPEGGGCRLRQEETLKKLALILGQAITTNEITEIALQLFGNTKTFRKGQIDIWKQYFSDEHKSLFKKKMGEYLIKLGYEKDNQW</sequence>
<dbReference type="PROSITE" id="PS51257">
    <property type="entry name" value="PROKAR_LIPOPROTEIN"/>
    <property type="match status" value="1"/>
</dbReference>